<dbReference type="Pfam" id="PF06297">
    <property type="entry name" value="PET"/>
    <property type="match status" value="1"/>
</dbReference>
<dbReference type="InterPro" id="IPR010442">
    <property type="entry name" value="PET_domain"/>
</dbReference>
<dbReference type="Proteomes" id="UP000606786">
    <property type="component" value="Unassembled WGS sequence"/>
</dbReference>
<evidence type="ECO:0000259" key="2">
    <source>
        <dbReference type="Pfam" id="PF06297"/>
    </source>
</evidence>
<feature type="compositionally biased region" description="Basic residues" evidence="1">
    <location>
        <begin position="186"/>
        <end position="196"/>
    </location>
</feature>
<feature type="compositionally biased region" description="Low complexity" evidence="1">
    <location>
        <begin position="167"/>
        <end position="184"/>
    </location>
</feature>
<dbReference type="AlphaFoldDB" id="A0A811VGR2"/>
<name>A0A811VGR2_CERCA</name>
<evidence type="ECO:0000256" key="1">
    <source>
        <dbReference type="SAM" id="MobiDB-lite"/>
    </source>
</evidence>
<dbReference type="GO" id="GO:0008270">
    <property type="term" value="F:zinc ion binding"/>
    <property type="evidence" value="ECO:0007669"/>
    <property type="project" value="InterPro"/>
</dbReference>
<dbReference type="OrthoDB" id="10069167at2759"/>
<feature type="compositionally biased region" description="Pro residues" evidence="1">
    <location>
        <begin position="111"/>
        <end position="126"/>
    </location>
</feature>
<evidence type="ECO:0000313" key="3">
    <source>
        <dbReference type="EMBL" id="CAD7013449.1"/>
    </source>
</evidence>
<feature type="domain" description="PET" evidence="2">
    <location>
        <begin position="239"/>
        <end position="271"/>
    </location>
</feature>
<dbReference type="EMBL" id="CAJHJT010000056">
    <property type="protein sequence ID" value="CAD7013449.1"/>
    <property type="molecule type" value="Genomic_DNA"/>
</dbReference>
<sequence length="343" mass="37078">MKYFAITNERQFRLTANKTVNNSTKPKPISRTPLTQVSYLQKIPTLPRHFSPSAAAAAAAAVGGSASGLGLGAPGATGALLPSSSSASALYNPNTTGLPTSPLPLQRQFQHPPPPPPHQQQQPPLPLHHHQFHQQYLPPHHQLPPPAPPHGGAPPVGMLPHHAPQQYSPAHSAHSSSSKYSTSSLKHQHQSQHQQHHQQQQHAPHQLSPAISSPSPPSLLHHPSSAHAPFALVGHQQLDMQRHSHSDDDSGCALEEYTWVPPGLRPDQSYSCVETFSSLLSNSGDEATAIGYSERVASQLFLEVALRWPSFVPISHDVSLLFDSNFYSNFIVGNSNICPVVID</sequence>
<protein>
    <submittedName>
        <fullName evidence="3">(Mediterranean fruit fly) hypothetical protein</fullName>
    </submittedName>
</protein>
<gene>
    <name evidence="3" type="ORF">CCAP1982_LOCUS21514</name>
</gene>
<feature type="compositionally biased region" description="Low complexity" evidence="1">
    <location>
        <begin position="197"/>
        <end position="225"/>
    </location>
</feature>
<organism evidence="3 4">
    <name type="scientific">Ceratitis capitata</name>
    <name type="common">Mediterranean fruit fly</name>
    <name type="synonym">Tephritis capitata</name>
    <dbReference type="NCBI Taxonomy" id="7213"/>
    <lineage>
        <taxon>Eukaryota</taxon>
        <taxon>Metazoa</taxon>
        <taxon>Ecdysozoa</taxon>
        <taxon>Arthropoda</taxon>
        <taxon>Hexapoda</taxon>
        <taxon>Insecta</taxon>
        <taxon>Pterygota</taxon>
        <taxon>Neoptera</taxon>
        <taxon>Endopterygota</taxon>
        <taxon>Diptera</taxon>
        <taxon>Brachycera</taxon>
        <taxon>Muscomorpha</taxon>
        <taxon>Tephritoidea</taxon>
        <taxon>Tephritidae</taxon>
        <taxon>Ceratitis</taxon>
        <taxon>Ceratitis</taxon>
    </lineage>
</organism>
<evidence type="ECO:0000313" key="4">
    <source>
        <dbReference type="Proteomes" id="UP000606786"/>
    </source>
</evidence>
<accession>A0A811VGR2</accession>
<proteinExistence type="predicted"/>
<keyword evidence="4" id="KW-1185">Reference proteome</keyword>
<feature type="compositionally biased region" description="Pro residues" evidence="1">
    <location>
        <begin position="141"/>
        <end position="152"/>
    </location>
</feature>
<comment type="caution">
    <text evidence="3">The sequence shown here is derived from an EMBL/GenBank/DDBJ whole genome shotgun (WGS) entry which is preliminary data.</text>
</comment>
<reference evidence="3" key="1">
    <citation type="submission" date="2020-11" db="EMBL/GenBank/DDBJ databases">
        <authorList>
            <person name="Whitehead M."/>
        </authorList>
    </citation>
    <scope>NUCLEOTIDE SEQUENCE</scope>
    <source>
        <strain evidence="3">EGII</strain>
    </source>
</reference>
<feature type="region of interest" description="Disordered" evidence="1">
    <location>
        <begin position="91"/>
        <end position="225"/>
    </location>
</feature>